<comment type="caution">
    <text evidence="3">The sequence shown here is derived from an EMBL/GenBank/DDBJ whole genome shotgun (WGS) entry which is preliminary data.</text>
</comment>
<organism evidence="3 4">
    <name type="scientific">Chitinophaga japonensis</name>
    <name type="common">Flexibacter japonensis</name>
    <dbReference type="NCBI Taxonomy" id="104662"/>
    <lineage>
        <taxon>Bacteria</taxon>
        <taxon>Pseudomonadati</taxon>
        <taxon>Bacteroidota</taxon>
        <taxon>Chitinophagia</taxon>
        <taxon>Chitinophagales</taxon>
        <taxon>Chitinophagaceae</taxon>
        <taxon>Chitinophaga</taxon>
    </lineage>
</organism>
<evidence type="ECO:0000256" key="1">
    <source>
        <dbReference type="SAM" id="SignalP"/>
    </source>
</evidence>
<dbReference type="GO" id="GO:0016020">
    <property type="term" value="C:membrane"/>
    <property type="evidence" value="ECO:0007669"/>
    <property type="project" value="TreeGrafter"/>
</dbReference>
<feature type="domain" description="AB hydrolase-1" evidence="2">
    <location>
        <begin position="73"/>
        <end position="219"/>
    </location>
</feature>
<sequence>MRSISISSKKLLFVCTILLLPAIMRAQNIPPQDATLSGYTYPYPVHYIHLDLQGQSLQMAYMDVQPARPNGKVVMLLHGKNFCGAYWDSTAADLSRNGFRVIIPDQVGFGKSSKPEHLQYSFHQLAQNTRTLLDSLHITKTAVLGHSMGGMLAVRFALMYPELTEKLVLVNPIGLEDWKVKVPYQSVDQWYQSELQQNYEKIKKYQMDSYYAGQWKPAYDKWAQLLASWTRGPDYPLIAWNSALTYDMIFTQPVYYEFEHIQAPTLLIIGQRDRTALGKAKVPEEVRKTMGNYPELGKSAGRRIPNARLVPLEGVGHLPHIEAYDRFIGPLLSFLK</sequence>
<dbReference type="InterPro" id="IPR000639">
    <property type="entry name" value="Epox_hydrolase-like"/>
</dbReference>
<dbReference type="EMBL" id="VLLG01000002">
    <property type="protein sequence ID" value="TWI91819.1"/>
    <property type="molecule type" value="Genomic_DNA"/>
</dbReference>
<proteinExistence type="predicted"/>
<dbReference type="PANTHER" id="PTHR43798:SF33">
    <property type="entry name" value="HYDROLASE, PUTATIVE (AFU_ORTHOLOGUE AFUA_2G14860)-RELATED"/>
    <property type="match status" value="1"/>
</dbReference>
<dbReference type="Pfam" id="PF00561">
    <property type="entry name" value="Abhydrolase_1"/>
    <property type="match status" value="1"/>
</dbReference>
<dbReference type="GO" id="GO:0047372">
    <property type="term" value="F:monoacylglycerol lipase activity"/>
    <property type="evidence" value="ECO:0007669"/>
    <property type="project" value="TreeGrafter"/>
</dbReference>
<dbReference type="PANTHER" id="PTHR43798">
    <property type="entry name" value="MONOACYLGLYCEROL LIPASE"/>
    <property type="match status" value="1"/>
</dbReference>
<dbReference type="Gene3D" id="3.40.50.1820">
    <property type="entry name" value="alpha/beta hydrolase"/>
    <property type="match status" value="1"/>
</dbReference>
<dbReference type="InterPro" id="IPR000073">
    <property type="entry name" value="AB_hydrolase_1"/>
</dbReference>
<feature type="chain" id="PRO_5022237449" evidence="1">
    <location>
        <begin position="27"/>
        <end position="336"/>
    </location>
</feature>
<evidence type="ECO:0000313" key="4">
    <source>
        <dbReference type="Proteomes" id="UP000316778"/>
    </source>
</evidence>
<dbReference type="InterPro" id="IPR050266">
    <property type="entry name" value="AB_hydrolase_sf"/>
</dbReference>
<name>A0A562TE66_CHIJA</name>
<dbReference type="InterPro" id="IPR029058">
    <property type="entry name" value="AB_hydrolase_fold"/>
</dbReference>
<dbReference type="SUPFAM" id="SSF53474">
    <property type="entry name" value="alpha/beta-Hydrolases"/>
    <property type="match status" value="1"/>
</dbReference>
<accession>A0A562TE66</accession>
<dbReference type="PRINTS" id="PR00111">
    <property type="entry name" value="ABHYDROLASE"/>
</dbReference>
<reference evidence="3 4" key="1">
    <citation type="journal article" date="2013" name="Stand. Genomic Sci.">
        <title>Genomic Encyclopedia of Type Strains, Phase I: The one thousand microbial genomes (KMG-I) project.</title>
        <authorList>
            <person name="Kyrpides N.C."/>
            <person name="Woyke T."/>
            <person name="Eisen J.A."/>
            <person name="Garrity G."/>
            <person name="Lilburn T.G."/>
            <person name="Beck B.J."/>
            <person name="Whitman W.B."/>
            <person name="Hugenholtz P."/>
            <person name="Klenk H.P."/>
        </authorList>
    </citation>
    <scope>NUCLEOTIDE SEQUENCE [LARGE SCALE GENOMIC DNA]</scope>
    <source>
        <strain evidence="3 4">DSM 13484</strain>
    </source>
</reference>
<keyword evidence="4" id="KW-1185">Reference proteome</keyword>
<protein>
    <submittedName>
        <fullName evidence="3">Pimeloyl-ACP methyl ester carboxylesterase</fullName>
    </submittedName>
</protein>
<dbReference type="RefSeq" id="WP_244620306.1">
    <property type="nucleotide sequence ID" value="NZ_BAAAFY010000001.1"/>
</dbReference>
<dbReference type="AlphaFoldDB" id="A0A562TE66"/>
<dbReference type="GO" id="GO:0046464">
    <property type="term" value="P:acylglycerol catabolic process"/>
    <property type="evidence" value="ECO:0007669"/>
    <property type="project" value="TreeGrafter"/>
</dbReference>
<dbReference type="Proteomes" id="UP000316778">
    <property type="component" value="Unassembled WGS sequence"/>
</dbReference>
<feature type="signal peptide" evidence="1">
    <location>
        <begin position="1"/>
        <end position="26"/>
    </location>
</feature>
<keyword evidence="1" id="KW-0732">Signal</keyword>
<evidence type="ECO:0000259" key="2">
    <source>
        <dbReference type="Pfam" id="PF00561"/>
    </source>
</evidence>
<gene>
    <name evidence="3" type="ORF">LX66_1200</name>
</gene>
<dbReference type="PRINTS" id="PR00412">
    <property type="entry name" value="EPOXHYDRLASE"/>
</dbReference>
<evidence type="ECO:0000313" key="3">
    <source>
        <dbReference type="EMBL" id="TWI91819.1"/>
    </source>
</evidence>